<dbReference type="PANTHER" id="PTHR34222:SF82">
    <property type="entry name" value="CCHC-TYPE DOMAIN-CONTAINING PROTEIN"/>
    <property type="match status" value="1"/>
</dbReference>
<dbReference type="Gramene" id="OIT36036">
    <property type="protein sequence ID" value="OIT36036"/>
    <property type="gene ID" value="A4A49_55385"/>
</dbReference>
<reference evidence="1" key="1">
    <citation type="submission" date="2016-11" db="EMBL/GenBank/DDBJ databases">
        <title>The genome of Nicotiana attenuata.</title>
        <authorList>
            <person name="Xu S."/>
            <person name="Brockmoeller T."/>
            <person name="Gaquerel E."/>
            <person name="Navarro A."/>
            <person name="Kuhl H."/>
            <person name="Gase K."/>
            <person name="Ling Z."/>
            <person name="Zhou W."/>
            <person name="Kreitzer C."/>
            <person name="Stanke M."/>
            <person name="Tang H."/>
            <person name="Lyons E."/>
            <person name="Pandey P."/>
            <person name="Pandey S.P."/>
            <person name="Timmermann B."/>
            <person name="Baldwin I.T."/>
        </authorList>
    </citation>
    <scope>NUCLEOTIDE SEQUENCE [LARGE SCALE GENOMIC DNA]</scope>
    <source>
        <strain evidence="1">UT</strain>
    </source>
</reference>
<evidence type="ECO:0008006" key="3">
    <source>
        <dbReference type="Google" id="ProtNLM"/>
    </source>
</evidence>
<comment type="caution">
    <text evidence="1">The sequence shown here is derived from an EMBL/GenBank/DDBJ whole genome shotgun (WGS) entry which is preliminary data.</text>
</comment>
<proteinExistence type="predicted"/>
<protein>
    <recommendedName>
        <fullName evidence="3">Retrotransposon gag domain-containing protein</fullName>
    </recommendedName>
</protein>
<dbReference type="AlphaFoldDB" id="A0A314L304"/>
<gene>
    <name evidence="1" type="ORF">A4A49_55385</name>
</gene>
<keyword evidence="2" id="KW-1185">Reference proteome</keyword>
<name>A0A314L304_NICAT</name>
<dbReference type="PANTHER" id="PTHR34222">
    <property type="entry name" value="GAG_PRE-INTEGRS DOMAIN-CONTAINING PROTEIN"/>
    <property type="match status" value="1"/>
</dbReference>
<dbReference type="SMR" id="A0A314L304"/>
<accession>A0A314L304</accession>
<evidence type="ECO:0000313" key="1">
    <source>
        <dbReference type="EMBL" id="OIT36036.1"/>
    </source>
</evidence>
<sequence length="160" mass="18569">MIHETSTISKYFSKFHNVWDEYLSLVPFPGSDKAYADHIEQQKLMQFLIGLNETYAQSRSQILMTVPSPSLNQAYNMLMQDESQRMQSNMITQCAQPLQNLGLNDPTALAAMQNNMFKKLNGLYCDYCNMKGQKRENCYKLVGYLQNFKANRKKGFERPQ</sequence>
<organism evidence="1 2">
    <name type="scientific">Nicotiana attenuata</name>
    <name type="common">Coyote tobacco</name>
    <dbReference type="NCBI Taxonomy" id="49451"/>
    <lineage>
        <taxon>Eukaryota</taxon>
        <taxon>Viridiplantae</taxon>
        <taxon>Streptophyta</taxon>
        <taxon>Embryophyta</taxon>
        <taxon>Tracheophyta</taxon>
        <taxon>Spermatophyta</taxon>
        <taxon>Magnoliopsida</taxon>
        <taxon>eudicotyledons</taxon>
        <taxon>Gunneridae</taxon>
        <taxon>Pentapetalae</taxon>
        <taxon>asterids</taxon>
        <taxon>lamiids</taxon>
        <taxon>Solanales</taxon>
        <taxon>Solanaceae</taxon>
        <taxon>Nicotianoideae</taxon>
        <taxon>Nicotianeae</taxon>
        <taxon>Nicotiana</taxon>
    </lineage>
</organism>
<dbReference type="Proteomes" id="UP000187609">
    <property type="component" value="Unassembled WGS sequence"/>
</dbReference>
<dbReference type="EMBL" id="MJEQ01000483">
    <property type="protein sequence ID" value="OIT36036.1"/>
    <property type="molecule type" value="Genomic_DNA"/>
</dbReference>
<evidence type="ECO:0000313" key="2">
    <source>
        <dbReference type="Proteomes" id="UP000187609"/>
    </source>
</evidence>